<keyword evidence="2" id="KW-1185">Reference proteome</keyword>
<keyword evidence="1" id="KW-0548">Nucleotidyltransferase</keyword>
<reference evidence="2" key="1">
    <citation type="journal article" date="2023" name="Hortic. Res.">
        <title>A chromosome-level phased genome enabling allele-level studies in sweet orange: a case study on citrus Huanglongbing tolerance.</title>
        <authorList>
            <person name="Wu B."/>
            <person name="Yu Q."/>
            <person name="Deng Z."/>
            <person name="Duan Y."/>
            <person name="Luo F."/>
            <person name="Gmitter F. Jr."/>
        </authorList>
    </citation>
    <scope>NUCLEOTIDE SEQUENCE [LARGE SCALE GENOMIC DNA]</scope>
    <source>
        <strain evidence="2">cv. Valencia</strain>
    </source>
</reference>
<dbReference type="EMBL" id="CM039172">
    <property type="protein sequence ID" value="KAH9783606.1"/>
    <property type="molecule type" value="Genomic_DNA"/>
</dbReference>
<accession>A0ACB8MDG1</accession>
<name>A0ACB8MDG1_CITSI</name>
<keyword evidence="1" id="KW-0695">RNA-directed DNA polymerase</keyword>
<evidence type="ECO:0000313" key="1">
    <source>
        <dbReference type="EMBL" id="KAH9783606.1"/>
    </source>
</evidence>
<gene>
    <name evidence="1" type="ORF">KPL71_009378</name>
</gene>
<evidence type="ECO:0000313" key="2">
    <source>
        <dbReference type="Proteomes" id="UP000829398"/>
    </source>
</evidence>
<keyword evidence="1" id="KW-0808">Transferase</keyword>
<comment type="caution">
    <text evidence="1">The sequence shown here is derived from an EMBL/GenBank/DDBJ whole genome shotgun (WGS) entry which is preliminary data.</text>
</comment>
<dbReference type="Proteomes" id="UP000829398">
    <property type="component" value="Chromosome 3"/>
</dbReference>
<organism evidence="1 2">
    <name type="scientific">Citrus sinensis</name>
    <name type="common">Sweet orange</name>
    <name type="synonym">Citrus aurantium var. sinensis</name>
    <dbReference type="NCBI Taxonomy" id="2711"/>
    <lineage>
        <taxon>Eukaryota</taxon>
        <taxon>Viridiplantae</taxon>
        <taxon>Streptophyta</taxon>
        <taxon>Embryophyta</taxon>
        <taxon>Tracheophyta</taxon>
        <taxon>Spermatophyta</taxon>
        <taxon>Magnoliopsida</taxon>
        <taxon>eudicotyledons</taxon>
        <taxon>Gunneridae</taxon>
        <taxon>Pentapetalae</taxon>
        <taxon>rosids</taxon>
        <taxon>malvids</taxon>
        <taxon>Sapindales</taxon>
        <taxon>Rutaceae</taxon>
        <taxon>Aurantioideae</taxon>
        <taxon>Citrus</taxon>
    </lineage>
</organism>
<sequence length="445" mass="51190">MLIWGRQVMHRGLRRRIGNGENVQIHNTNWIPRPVTFKILSQPTLLEGASVSCLINEEHKWNENMIRQHFMPEDMERIMQTPLPRCPEPDELLWAYDKQGIYSVKSGYQIAFHLKFPNWPSTSNSRLTEWNVIWKLEIPAKIKIFMWRAAQNLLPTTENLWKRKIVQDPWCPRCGSKGENVFHALFACKAAQKMWKLTDFKEDLEHIANQDMLSVLQGLMERRTIREVELIVATCWAIWHSRNLFVFEKKNEDGQISVAKAEATVESYRRIKAPQQQDNPPQAAATQPSWKPPPEGWFKMNVDATIKTKDQMVGLGTAIRNHNGEFIAAAMKKSRYYGSIAAAEAEAANWGLEIAENAACIPLIIESDCQDVVNLITKKKSSKVEIFWTISEVHERLKRLNQVTCQHTPRSCNSIAHTLAGLALKVVEPTIWLETCPTHLLYLFS</sequence>
<proteinExistence type="predicted"/>
<protein>
    <submittedName>
        <fullName evidence="1">Non-LTR reverse transcriptase</fullName>
    </submittedName>
</protein>